<keyword evidence="2" id="KW-1185">Reference proteome</keyword>
<proteinExistence type="predicted"/>
<evidence type="ECO:0000313" key="1">
    <source>
        <dbReference type="EMBL" id="TFF34736.1"/>
    </source>
</evidence>
<sequence>MGIKAKIFNKISVLANDYYGRAPQSAAEYMRIYRVLLISIITSMWDVPNAAIRLRKCTTGKMVSVKGRLKVNAKGKILIGDNCRIWSHMGITLISAGPRATIEIGQNTFINTGANISSRNHIKIGKNCHIANEVIIMDDDFHDVSSHTQNSGSDAIIIGDNVWLATRCIILKGVSIGEGAVVAAGAVVTKDVPPYTLVGGVPAKHIRAIHTNKDVAPSYQLN</sequence>
<dbReference type="GO" id="GO:0016746">
    <property type="term" value="F:acyltransferase activity"/>
    <property type="evidence" value="ECO:0007669"/>
    <property type="project" value="UniProtKB-KW"/>
</dbReference>
<accession>A0A4Y8S7K7</accession>
<dbReference type="Pfam" id="PF14602">
    <property type="entry name" value="Hexapep_2"/>
    <property type="match status" value="1"/>
</dbReference>
<reference evidence="1 2" key="1">
    <citation type="journal article" date="2017" name="Int. J. Syst. Evol. Microbiol.">
        <title>Mucilaginibacterpsychrotolerans sp. nov., isolated from peatlands.</title>
        <authorList>
            <person name="Deng Y."/>
            <person name="Shen L."/>
            <person name="Xu B."/>
            <person name="Liu Y."/>
            <person name="Gu Z."/>
            <person name="Liu H."/>
            <person name="Zhou Y."/>
        </authorList>
    </citation>
    <scope>NUCLEOTIDE SEQUENCE [LARGE SCALE GENOMIC DNA]</scope>
    <source>
        <strain evidence="1 2">NH7-4</strain>
    </source>
</reference>
<dbReference type="SUPFAM" id="SSF51161">
    <property type="entry name" value="Trimeric LpxA-like enzymes"/>
    <property type="match status" value="1"/>
</dbReference>
<keyword evidence="1" id="KW-0012">Acyltransferase</keyword>
<dbReference type="AlphaFoldDB" id="A0A4Y8S7K7"/>
<dbReference type="CDD" id="cd04647">
    <property type="entry name" value="LbH_MAT_like"/>
    <property type="match status" value="1"/>
</dbReference>
<dbReference type="InterPro" id="IPR051159">
    <property type="entry name" value="Hexapeptide_acetyltransf"/>
</dbReference>
<organism evidence="1 2">
    <name type="scientific">Mucilaginibacter psychrotolerans</name>
    <dbReference type="NCBI Taxonomy" id="1524096"/>
    <lineage>
        <taxon>Bacteria</taxon>
        <taxon>Pseudomonadati</taxon>
        <taxon>Bacteroidota</taxon>
        <taxon>Sphingobacteriia</taxon>
        <taxon>Sphingobacteriales</taxon>
        <taxon>Sphingobacteriaceae</taxon>
        <taxon>Mucilaginibacter</taxon>
    </lineage>
</organism>
<protein>
    <submittedName>
        <fullName evidence="1">Acyltransferase</fullName>
    </submittedName>
</protein>
<dbReference type="InterPro" id="IPR001451">
    <property type="entry name" value="Hexapep"/>
</dbReference>
<evidence type="ECO:0000313" key="2">
    <source>
        <dbReference type="Proteomes" id="UP000297540"/>
    </source>
</evidence>
<dbReference type="Gene3D" id="2.160.10.10">
    <property type="entry name" value="Hexapeptide repeat proteins"/>
    <property type="match status" value="1"/>
</dbReference>
<dbReference type="Pfam" id="PF00132">
    <property type="entry name" value="Hexapep"/>
    <property type="match status" value="1"/>
</dbReference>
<dbReference type="RefSeq" id="WP_133234443.1">
    <property type="nucleotide sequence ID" value="NZ_SOZE01000027.1"/>
</dbReference>
<dbReference type="PANTHER" id="PTHR23416">
    <property type="entry name" value="SIALIC ACID SYNTHASE-RELATED"/>
    <property type="match status" value="1"/>
</dbReference>
<name>A0A4Y8S7K7_9SPHI</name>
<dbReference type="EMBL" id="SOZE01000027">
    <property type="protein sequence ID" value="TFF34736.1"/>
    <property type="molecule type" value="Genomic_DNA"/>
</dbReference>
<comment type="caution">
    <text evidence="1">The sequence shown here is derived from an EMBL/GenBank/DDBJ whole genome shotgun (WGS) entry which is preliminary data.</text>
</comment>
<dbReference type="PANTHER" id="PTHR23416:SF78">
    <property type="entry name" value="LIPOPOLYSACCHARIDE BIOSYNTHESIS O-ACETYL TRANSFERASE WBBJ-RELATED"/>
    <property type="match status" value="1"/>
</dbReference>
<dbReference type="OrthoDB" id="9801697at2"/>
<dbReference type="Proteomes" id="UP000297540">
    <property type="component" value="Unassembled WGS sequence"/>
</dbReference>
<gene>
    <name evidence="1" type="ORF">E2R66_21040</name>
</gene>
<dbReference type="InterPro" id="IPR011004">
    <property type="entry name" value="Trimer_LpxA-like_sf"/>
</dbReference>
<keyword evidence="1" id="KW-0808">Transferase</keyword>